<proteinExistence type="predicted"/>
<organism evidence="3 4">
    <name type="scientific">Paramuricea clavata</name>
    <name type="common">Red gorgonian</name>
    <name type="synonym">Violescent sea-whip</name>
    <dbReference type="NCBI Taxonomy" id="317549"/>
    <lineage>
        <taxon>Eukaryota</taxon>
        <taxon>Metazoa</taxon>
        <taxon>Cnidaria</taxon>
        <taxon>Anthozoa</taxon>
        <taxon>Octocorallia</taxon>
        <taxon>Malacalcyonacea</taxon>
        <taxon>Plexauridae</taxon>
        <taxon>Paramuricea</taxon>
    </lineage>
</organism>
<feature type="domain" description="DUF6589" evidence="2">
    <location>
        <begin position="476"/>
        <end position="672"/>
    </location>
</feature>
<sequence length="676" mass="76210">MDIQIEEDICILCLNNSVPRNRFIINGKDSVLNTASKLFNNLPNNWKYTLTTRFRNIASGDINFLCRTCLKLLEKRDRILSNLTGVENKIQGHFSTKRSSETDLASPSKFIALSDDEEAYIPIHTLQPKAHSTPVKVVPKVSKIKKSFSECETGVKLTVKWPSQTKERTIQPELEPLGRALLRGTWKEIASAVYRVKEIRSELIKCMLKQLSVECCDIISSKRPSLLRKTTASDIRKLSLANICHEIKERAPLLYSVMMTTATPNRKKYDATEWLPSVAIAAAVLLKQRCRMVNSVQLLIMTIIKFSGFQTLCGLFSTMRIGVSASYYNKKSDEFGSIFNENLVQEKASDESSMSILEQKGADSDKTTSTEKAHNTATPPDNDVSLPLTSCQVDIPQTPDADLHSTKEHLSAGCKYVIDNYDMFQKVRTMTEINQNRDIHWVNHNRVSNRVSGNHLQDNTAICDLKNLDNSKVTPSVIEHIMQRNNYITLIERILVSSISYLKFCKGIVNQQIPHKHVKESGMKSKKECLGIMFDDENTTDGIAKVLTKLHGYIPKATNGQNKSIYHEAGVVGDQLTIERAVNRLLSLSNGFTPDERLEGIHTEIADWHAELKFLLLIYTRMYSTSSADDQCALFADRNLINRRNVSSDTKQHAYSPNKQMFLLALKARVVAAGMK</sequence>
<keyword evidence="4" id="KW-1185">Reference proteome</keyword>
<dbReference type="EMBL" id="CACRXK020017360">
    <property type="protein sequence ID" value="CAB4031100.1"/>
    <property type="molecule type" value="Genomic_DNA"/>
</dbReference>
<dbReference type="InterPro" id="IPR046496">
    <property type="entry name" value="DUF6589"/>
</dbReference>
<dbReference type="AlphaFoldDB" id="A0A6S7JPL6"/>
<dbReference type="Pfam" id="PF20231">
    <property type="entry name" value="DUF6589"/>
    <property type="match status" value="1"/>
</dbReference>
<accession>A0A6S7JPL6</accession>
<dbReference type="Proteomes" id="UP001152795">
    <property type="component" value="Unassembled WGS sequence"/>
</dbReference>
<feature type="region of interest" description="Disordered" evidence="1">
    <location>
        <begin position="350"/>
        <end position="386"/>
    </location>
</feature>
<name>A0A6S7JPL6_PARCT</name>
<gene>
    <name evidence="3" type="ORF">PACLA_8A012743</name>
</gene>
<feature type="non-terminal residue" evidence="3">
    <location>
        <position position="676"/>
    </location>
</feature>
<evidence type="ECO:0000259" key="2">
    <source>
        <dbReference type="Pfam" id="PF20231"/>
    </source>
</evidence>
<protein>
    <recommendedName>
        <fullName evidence="2">DUF6589 domain-containing protein</fullName>
    </recommendedName>
</protein>
<evidence type="ECO:0000313" key="3">
    <source>
        <dbReference type="EMBL" id="CAB4031100.1"/>
    </source>
</evidence>
<feature type="compositionally biased region" description="Basic and acidic residues" evidence="1">
    <location>
        <begin position="360"/>
        <end position="374"/>
    </location>
</feature>
<comment type="caution">
    <text evidence="3">The sequence shown here is derived from an EMBL/GenBank/DDBJ whole genome shotgun (WGS) entry which is preliminary data.</text>
</comment>
<evidence type="ECO:0000256" key="1">
    <source>
        <dbReference type="SAM" id="MobiDB-lite"/>
    </source>
</evidence>
<dbReference type="OrthoDB" id="6146693at2759"/>
<evidence type="ECO:0000313" key="4">
    <source>
        <dbReference type="Proteomes" id="UP001152795"/>
    </source>
</evidence>
<reference evidence="3" key="1">
    <citation type="submission" date="2020-04" db="EMBL/GenBank/DDBJ databases">
        <authorList>
            <person name="Alioto T."/>
            <person name="Alioto T."/>
            <person name="Gomez Garrido J."/>
        </authorList>
    </citation>
    <scope>NUCLEOTIDE SEQUENCE</scope>
    <source>
        <strain evidence="3">A484AB</strain>
    </source>
</reference>